<dbReference type="PROSITE" id="PS51756">
    <property type="entry name" value="LXG"/>
    <property type="match status" value="1"/>
</dbReference>
<feature type="transmembrane region" description="Helical" evidence="2">
    <location>
        <begin position="528"/>
        <end position="549"/>
    </location>
</feature>
<dbReference type="RefSeq" id="WP_125389966.1">
    <property type="nucleotide sequence ID" value="NZ_RJNA01000004.1"/>
</dbReference>
<dbReference type="AlphaFoldDB" id="A0A3R9P2K4"/>
<feature type="domain" description="LXG" evidence="3">
    <location>
        <begin position="1"/>
        <end position="250"/>
    </location>
</feature>
<evidence type="ECO:0000259" key="3">
    <source>
        <dbReference type="PROSITE" id="PS51756"/>
    </source>
</evidence>
<evidence type="ECO:0000256" key="2">
    <source>
        <dbReference type="SAM" id="Phobius"/>
    </source>
</evidence>
<gene>
    <name evidence="4" type="ORF">D8872_03390</name>
</gene>
<dbReference type="InterPro" id="IPR006829">
    <property type="entry name" value="LXG_dom"/>
</dbReference>
<evidence type="ECO:0000313" key="5">
    <source>
        <dbReference type="Proteomes" id="UP000282617"/>
    </source>
</evidence>
<sequence>MKIDLSEVQAQKSALSTSVGSIKGEITKARSSLSQVVSTDSLKGGVKDTINQKVSNYQIPLLDNYTNALDSIVSRYDGIIKLFKETVGETNDSAIINTEYLERVKQRMKDPIEGLGKISTRTQSIYSDISDIISLSNPSLDDVNTTYAKAQKSLDDTIKNMETFNNVVLNTDTFDLIDMQNSELATLSGYVPISYGNRVSRNYYKKTQFRNSVSEINTALHSNSQNVKYQNALAKQLAESKYSGKVTANEDLIDSLFNSYKNITKGDLYKEAKSYKKYLKSILPALYVAYRFSRDKRGNTIILKETTKLGKLLDEYFKLGKILDKNKKYNIVQYKNGEITKTFKSLMEKLGKTRYNEDLRKVFKTFTDTTKMRHKFAKVTKSIVKTSGSLFKEGFIKEVTFNGAGKALWNASKAGGGKGLVQSAKEGLRNYKEGFKTASKFGKFLKGAAVVGVALDVVDTFSKIHDNSQNAKRQGLRGNEVKASVATGFVIDAAKAAGTTVAATAAASVGATLAGVGLGLLGVATAPAWATGAVAIGVSAVAVGVLNWADKKFNITDNLKKGANSLIKGMRGWFK</sequence>
<evidence type="ECO:0000256" key="1">
    <source>
        <dbReference type="ARBA" id="ARBA00034117"/>
    </source>
</evidence>
<dbReference type="Pfam" id="PF04740">
    <property type="entry name" value="LXG"/>
    <property type="match status" value="1"/>
</dbReference>
<name>A0A3R9P2K4_STRCR</name>
<dbReference type="EMBL" id="RJNA01000004">
    <property type="protein sequence ID" value="RSI44308.1"/>
    <property type="molecule type" value="Genomic_DNA"/>
</dbReference>
<evidence type="ECO:0000313" key="4">
    <source>
        <dbReference type="EMBL" id="RSI44308.1"/>
    </source>
</evidence>
<keyword evidence="2" id="KW-0812">Transmembrane</keyword>
<accession>A0A3R9P2K4</accession>
<keyword evidence="2" id="KW-0472">Membrane</keyword>
<comment type="similarity">
    <text evidence="1">In the N-terminal section; belongs to the LXG family.</text>
</comment>
<comment type="caution">
    <text evidence="4">The sequence shown here is derived from an EMBL/GenBank/DDBJ whole genome shotgun (WGS) entry which is preliminary data.</text>
</comment>
<dbReference type="Proteomes" id="UP000282617">
    <property type="component" value="Unassembled WGS sequence"/>
</dbReference>
<keyword evidence="2" id="KW-1133">Transmembrane helix</keyword>
<proteinExistence type="inferred from homology"/>
<protein>
    <recommendedName>
        <fullName evidence="3">LXG domain-containing protein</fullName>
    </recommendedName>
</protein>
<organism evidence="4 5">
    <name type="scientific">Streptococcus cristatus</name>
    <dbReference type="NCBI Taxonomy" id="45634"/>
    <lineage>
        <taxon>Bacteria</taxon>
        <taxon>Bacillati</taxon>
        <taxon>Bacillota</taxon>
        <taxon>Bacilli</taxon>
        <taxon>Lactobacillales</taxon>
        <taxon>Streptococcaceae</taxon>
        <taxon>Streptococcus</taxon>
    </lineage>
</organism>
<reference evidence="4 5" key="1">
    <citation type="submission" date="2018-11" db="EMBL/GenBank/DDBJ databases">
        <title>Species Designations Belie Phenotypic and Genotypic Heterogeneity in Oral Streptococci.</title>
        <authorList>
            <person name="Velsko I."/>
        </authorList>
    </citation>
    <scope>NUCLEOTIDE SEQUENCE [LARGE SCALE GENOMIC DNA]</scope>
    <source>
        <strain evidence="4 5">BCC51</strain>
    </source>
</reference>